<evidence type="ECO:0000313" key="2">
    <source>
        <dbReference type="Proteomes" id="UP000784294"/>
    </source>
</evidence>
<evidence type="ECO:0000313" key="1">
    <source>
        <dbReference type="EMBL" id="VEL31124.1"/>
    </source>
</evidence>
<name>A0A448X971_9PLAT</name>
<accession>A0A448X971</accession>
<dbReference type="AlphaFoldDB" id="A0A448X971"/>
<reference evidence="1" key="1">
    <citation type="submission" date="2018-11" db="EMBL/GenBank/DDBJ databases">
        <authorList>
            <consortium name="Pathogen Informatics"/>
        </authorList>
    </citation>
    <scope>NUCLEOTIDE SEQUENCE</scope>
</reference>
<proteinExistence type="predicted"/>
<comment type="caution">
    <text evidence="1">The sequence shown here is derived from an EMBL/GenBank/DDBJ whole genome shotgun (WGS) entry which is preliminary data.</text>
</comment>
<protein>
    <submittedName>
        <fullName evidence="1">Uncharacterized protein</fullName>
    </submittedName>
</protein>
<keyword evidence="2" id="KW-1185">Reference proteome</keyword>
<gene>
    <name evidence="1" type="ORF">PXEA_LOCUS24564</name>
</gene>
<organism evidence="1 2">
    <name type="scientific">Protopolystoma xenopodis</name>
    <dbReference type="NCBI Taxonomy" id="117903"/>
    <lineage>
        <taxon>Eukaryota</taxon>
        <taxon>Metazoa</taxon>
        <taxon>Spiralia</taxon>
        <taxon>Lophotrochozoa</taxon>
        <taxon>Platyhelminthes</taxon>
        <taxon>Monogenea</taxon>
        <taxon>Polyopisthocotylea</taxon>
        <taxon>Polystomatidea</taxon>
        <taxon>Polystomatidae</taxon>
        <taxon>Protopolystoma</taxon>
    </lineage>
</organism>
<sequence>MITAFFVSPLPADPAQCRFDTHSLSFPIRFGWPSASANMGVPSWLTSVFCMGPCAGLTCYGGRGRRTVEPTTGSLEQQPHRVEVDCASGCSGGHLFAGLVVTRFASWYLGVVSFPRQTKRSQNRPASNSSGAVSSLLSSRTVLEIANTWLLKAMQGLVEVVLHCSHKLVMSLELT</sequence>
<dbReference type="Proteomes" id="UP000784294">
    <property type="component" value="Unassembled WGS sequence"/>
</dbReference>
<dbReference type="EMBL" id="CAAALY010118975">
    <property type="protein sequence ID" value="VEL31124.1"/>
    <property type="molecule type" value="Genomic_DNA"/>
</dbReference>